<gene>
    <name evidence="2" type="primary">Dere\GG26433</name>
    <name evidence="2" type="synonym">GG26433</name>
    <name evidence="2" type="ORF">Dere_GG26433</name>
</gene>
<feature type="chain" id="PRO_5006264481" evidence="1">
    <location>
        <begin position="24"/>
        <end position="256"/>
    </location>
</feature>
<evidence type="ECO:0000256" key="1">
    <source>
        <dbReference type="SAM" id="SignalP"/>
    </source>
</evidence>
<dbReference type="EMBL" id="CH954178">
    <property type="protein sequence ID" value="KQS44019.1"/>
    <property type="molecule type" value="Genomic_DNA"/>
</dbReference>
<reference evidence="2 3" key="2">
    <citation type="journal article" date="2008" name="Bioinformatics">
        <title>Assembly reconciliation.</title>
        <authorList>
            <person name="Zimin A.V."/>
            <person name="Smith D.R."/>
            <person name="Sutton G."/>
            <person name="Yorke J.A."/>
        </authorList>
    </citation>
    <scope>NUCLEOTIDE SEQUENCE [LARGE SCALE GENOMIC DNA]</scope>
    <source>
        <strain evidence="2 3">TSC#14021-0224.01</strain>
    </source>
</reference>
<sequence length="256" mass="28759">MKAVTSAALGSTLVLLLINFASAKRADVDLKSDPETCSLDCDPGYHIVVKEGTFYHNGKRIDADARYPVKMLCDLEPTCSFQFTTQTYSYLNSEPPTGTQLTINYDCKRDNFQGNTIRIRDYTQTGGCPHDSFVQKHVAYFNDISIAPKRDTPEAQREREMIAMGVSAQVRRFRLSNPNQPIDPSLGTVYLIYDNSSGKNDFMPSRELDNKCQLKPNAKANVYKYNCVREASKWTCNFNGKGVDLAIHYKLTGHLG</sequence>
<dbReference type="AlphaFoldDB" id="A0A0Q5UGS4"/>
<dbReference type="OrthoDB" id="7858817at2759"/>
<reference evidence="2 3" key="1">
    <citation type="journal article" date="2007" name="Nature">
        <title>Evolution of genes and genomes on the Drosophila phylogeny.</title>
        <authorList>
            <consortium name="Drosophila 12 Genomes Consortium"/>
            <person name="Clark A.G."/>
            <person name="Eisen M.B."/>
            <person name="Smith D.R."/>
            <person name="Bergman C.M."/>
            <person name="Oliver B."/>
            <person name="Markow T.A."/>
            <person name="Kaufman T.C."/>
            <person name="Kellis M."/>
            <person name="Gelbart W."/>
            <person name="Iyer V.N."/>
            <person name="Pollard D.A."/>
            <person name="Sackton T.B."/>
            <person name="Larracuente A.M."/>
            <person name="Singh N.D."/>
            <person name="Abad J.P."/>
            <person name="Abt D.N."/>
            <person name="Adryan B."/>
            <person name="Aguade M."/>
            <person name="Akashi H."/>
            <person name="Anderson W.W."/>
            <person name="Aquadro C.F."/>
            <person name="Ardell D.H."/>
            <person name="Arguello R."/>
            <person name="Artieri C.G."/>
            <person name="Barbash D.A."/>
            <person name="Barker D."/>
            <person name="Barsanti P."/>
            <person name="Batterham P."/>
            <person name="Batzoglou S."/>
            <person name="Begun D."/>
            <person name="Bhutkar A."/>
            <person name="Blanco E."/>
            <person name="Bosak S.A."/>
            <person name="Bradley R.K."/>
            <person name="Brand A.D."/>
            <person name="Brent M.R."/>
            <person name="Brooks A.N."/>
            <person name="Brown R.H."/>
            <person name="Butlin R.K."/>
            <person name="Caggese C."/>
            <person name="Calvi B.R."/>
            <person name="Bernardo de Carvalho A."/>
            <person name="Caspi A."/>
            <person name="Castrezana S."/>
            <person name="Celniker S.E."/>
            <person name="Chang J.L."/>
            <person name="Chapple C."/>
            <person name="Chatterji S."/>
            <person name="Chinwalla A."/>
            <person name="Civetta A."/>
            <person name="Clifton S.W."/>
            <person name="Comeron J.M."/>
            <person name="Costello J.C."/>
            <person name="Coyne J.A."/>
            <person name="Daub J."/>
            <person name="David R.G."/>
            <person name="Delcher A.L."/>
            <person name="Delehaunty K."/>
            <person name="Do C.B."/>
            <person name="Ebling H."/>
            <person name="Edwards K."/>
            <person name="Eickbush T."/>
            <person name="Evans J.D."/>
            <person name="Filipski A."/>
            <person name="Findeiss S."/>
            <person name="Freyhult E."/>
            <person name="Fulton L."/>
            <person name="Fulton R."/>
            <person name="Garcia A.C."/>
            <person name="Gardiner A."/>
            <person name="Garfield D.A."/>
            <person name="Garvin B.E."/>
            <person name="Gibson G."/>
            <person name="Gilbert D."/>
            <person name="Gnerre S."/>
            <person name="Godfrey J."/>
            <person name="Good R."/>
            <person name="Gotea V."/>
            <person name="Gravely B."/>
            <person name="Greenberg A.J."/>
            <person name="Griffiths-Jones S."/>
            <person name="Gross S."/>
            <person name="Guigo R."/>
            <person name="Gustafson E.A."/>
            <person name="Haerty W."/>
            <person name="Hahn M.W."/>
            <person name="Halligan D.L."/>
            <person name="Halpern A.L."/>
            <person name="Halter G.M."/>
            <person name="Han M.V."/>
            <person name="Heger A."/>
            <person name="Hillier L."/>
            <person name="Hinrichs A.S."/>
            <person name="Holmes I."/>
            <person name="Hoskins R.A."/>
            <person name="Hubisz M.J."/>
            <person name="Hultmark D."/>
            <person name="Huntley M.A."/>
            <person name="Jaffe D.B."/>
            <person name="Jagadeeshan S."/>
            <person name="Jeck W.R."/>
            <person name="Johnson J."/>
            <person name="Jones C.D."/>
            <person name="Jordan W.C."/>
            <person name="Karpen G.H."/>
            <person name="Kataoka E."/>
            <person name="Keightley P.D."/>
            <person name="Kheradpour P."/>
            <person name="Kirkness E.F."/>
            <person name="Koerich L.B."/>
            <person name="Kristiansen K."/>
            <person name="Kudrna D."/>
            <person name="Kulathinal R.J."/>
            <person name="Kumar S."/>
            <person name="Kwok R."/>
            <person name="Lander E."/>
            <person name="Langley C.H."/>
            <person name="Lapoint R."/>
            <person name="Lazzaro B.P."/>
            <person name="Lee S.J."/>
            <person name="Levesque L."/>
            <person name="Li R."/>
            <person name="Lin C.F."/>
            <person name="Lin M.F."/>
            <person name="Lindblad-Toh K."/>
            <person name="Llopart A."/>
            <person name="Long M."/>
            <person name="Low L."/>
            <person name="Lozovsky E."/>
            <person name="Lu J."/>
            <person name="Luo M."/>
            <person name="Machado C.A."/>
            <person name="Makalowski W."/>
            <person name="Marzo M."/>
            <person name="Matsuda M."/>
            <person name="Matzkin L."/>
            <person name="McAllister B."/>
            <person name="McBride C.S."/>
            <person name="McKernan B."/>
            <person name="McKernan K."/>
            <person name="Mendez-Lago M."/>
            <person name="Minx P."/>
            <person name="Mollenhauer M.U."/>
            <person name="Montooth K."/>
            <person name="Mount S.M."/>
            <person name="Mu X."/>
            <person name="Myers E."/>
            <person name="Negre B."/>
            <person name="Newfeld S."/>
            <person name="Nielsen R."/>
            <person name="Noor M.A."/>
            <person name="O'Grady P."/>
            <person name="Pachter L."/>
            <person name="Papaceit M."/>
            <person name="Parisi M.J."/>
            <person name="Parisi M."/>
            <person name="Parts L."/>
            <person name="Pedersen J.S."/>
            <person name="Pesole G."/>
            <person name="Phillippy A.M."/>
            <person name="Ponting C.P."/>
            <person name="Pop M."/>
            <person name="Porcelli D."/>
            <person name="Powell J.R."/>
            <person name="Prohaska S."/>
            <person name="Pruitt K."/>
            <person name="Puig M."/>
            <person name="Quesneville H."/>
            <person name="Ram K.R."/>
            <person name="Rand D."/>
            <person name="Rasmussen M.D."/>
            <person name="Reed L.K."/>
            <person name="Reenan R."/>
            <person name="Reily A."/>
            <person name="Remington K.A."/>
            <person name="Rieger T.T."/>
            <person name="Ritchie M.G."/>
            <person name="Robin C."/>
            <person name="Rogers Y.H."/>
            <person name="Rohde C."/>
            <person name="Rozas J."/>
            <person name="Rubenfield M.J."/>
            <person name="Ruiz A."/>
            <person name="Russo S."/>
            <person name="Salzberg S.L."/>
            <person name="Sanchez-Gracia A."/>
            <person name="Saranga D.J."/>
            <person name="Sato H."/>
            <person name="Schaeffer S.W."/>
            <person name="Schatz M.C."/>
            <person name="Schlenke T."/>
            <person name="Schwartz R."/>
            <person name="Segarra C."/>
            <person name="Singh R.S."/>
            <person name="Sirot L."/>
            <person name="Sirota M."/>
            <person name="Sisneros N.B."/>
            <person name="Smith C.D."/>
            <person name="Smith T.F."/>
            <person name="Spieth J."/>
            <person name="Stage D.E."/>
            <person name="Stark A."/>
            <person name="Stephan W."/>
            <person name="Strausberg R.L."/>
            <person name="Strempel S."/>
            <person name="Sturgill D."/>
            <person name="Sutton G."/>
            <person name="Sutton G.G."/>
            <person name="Tao W."/>
            <person name="Teichmann S."/>
            <person name="Tobari Y.N."/>
            <person name="Tomimura Y."/>
            <person name="Tsolas J.M."/>
            <person name="Valente V.L."/>
            <person name="Venter E."/>
            <person name="Venter J.C."/>
            <person name="Vicario S."/>
            <person name="Vieira F.G."/>
            <person name="Vilella A.J."/>
            <person name="Villasante A."/>
            <person name="Walenz B."/>
            <person name="Wang J."/>
            <person name="Wasserman M."/>
            <person name="Watts T."/>
            <person name="Wilson D."/>
            <person name="Wilson R.K."/>
            <person name="Wing R.A."/>
            <person name="Wolfner M.F."/>
            <person name="Wong A."/>
            <person name="Wong G.K."/>
            <person name="Wu C.I."/>
            <person name="Wu G."/>
            <person name="Yamamoto D."/>
            <person name="Yang H.P."/>
            <person name="Yang S.P."/>
            <person name="Yorke J.A."/>
            <person name="Yoshida K."/>
            <person name="Zdobnov E."/>
            <person name="Zhang P."/>
            <person name="Zhang Y."/>
            <person name="Zimin A.V."/>
            <person name="Baldwin J."/>
            <person name="Abdouelleil A."/>
            <person name="Abdulkadir J."/>
            <person name="Abebe A."/>
            <person name="Abera B."/>
            <person name="Abreu J."/>
            <person name="Acer S.C."/>
            <person name="Aftuck L."/>
            <person name="Alexander A."/>
            <person name="An P."/>
            <person name="Anderson E."/>
            <person name="Anderson S."/>
            <person name="Arachi H."/>
            <person name="Azer M."/>
            <person name="Bachantsang P."/>
            <person name="Barry A."/>
            <person name="Bayul T."/>
            <person name="Berlin A."/>
            <person name="Bessette D."/>
            <person name="Bloom T."/>
            <person name="Blye J."/>
            <person name="Boguslavskiy L."/>
            <person name="Bonnet C."/>
            <person name="Boukhgalter B."/>
            <person name="Bourzgui I."/>
            <person name="Brown A."/>
            <person name="Cahill P."/>
            <person name="Channer S."/>
            <person name="Cheshatsang Y."/>
            <person name="Chuda L."/>
            <person name="Citroen M."/>
            <person name="Collymore A."/>
            <person name="Cooke P."/>
            <person name="Costello M."/>
            <person name="D'Aco K."/>
            <person name="Daza R."/>
            <person name="De Haan G."/>
            <person name="DeGray S."/>
            <person name="DeMaso C."/>
            <person name="Dhargay N."/>
            <person name="Dooley K."/>
            <person name="Dooley E."/>
            <person name="Doricent M."/>
            <person name="Dorje P."/>
            <person name="Dorjee K."/>
            <person name="Dupes A."/>
            <person name="Elong R."/>
            <person name="Falk J."/>
            <person name="Farina A."/>
            <person name="Faro S."/>
            <person name="Ferguson D."/>
            <person name="Fisher S."/>
            <person name="Foley C.D."/>
            <person name="Franke A."/>
            <person name="Friedrich D."/>
            <person name="Gadbois L."/>
            <person name="Gearin G."/>
            <person name="Gearin C.R."/>
            <person name="Giannoukos G."/>
            <person name="Goode T."/>
            <person name="Graham J."/>
            <person name="Grandbois E."/>
            <person name="Grewal S."/>
            <person name="Gyaltsen K."/>
            <person name="Hafez N."/>
            <person name="Hagos B."/>
            <person name="Hall J."/>
            <person name="Henson C."/>
            <person name="Hollinger A."/>
            <person name="Honan T."/>
            <person name="Huard M.D."/>
            <person name="Hughes L."/>
            <person name="Hurhula B."/>
            <person name="Husby M.E."/>
            <person name="Kamat A."/>
            <person name="Kanga B."/>
            <person name="Kashin S."/>
            <person name="Khazanovich D."/>
            <person name="Kisner P."/>
            <person name="Lance K."/>
            <person name="Lara M."/>
            <person name="Lee W."/>
            <person name="Lennon N."/>
            <person name="Letendre F."/>
            <person name="LeVine R."/>
            <person name="Lipovsky A."/>
            <person name="Liu X."/>
            <person name="Liu J."/>
            <person name="Liu S."/>
            <person name="Lokyitsang T."/>
            <person name="Lokyitsang Y."/>
            <person name="Lubonja R."/>
            <person name="Lui A."/>
            <person name="MacDonald P."/>
            <person name="Magnisalis V."/>
            <person name="Maru K."/>
            <person name="Matthews C."/>
            <person name="McCusker W."/>
            <person name="McDonough S."/>
            <person name="Mehta T."/>
            <person name="Meldrim J."/>
            <person name="Meneus L."/>
            <person name="Mihai O."/>
            <person name="Mihalev A."/>
            <person name="Mihova T."/>
            <person name="Mittelman R."/>
            <person name="Mlenga V."/>
            <person name="Montmayeur A."/>
            <person name="Mulrain L."/>
            <person name="Navidi A."/>
            <person name="Naylor J."/>
            <person name="Negash T."/>
            <person name="Nguyen T."/>
            <person name="Nguyen N."/>
            <person name="Nicol R."/>
            <person name="Norbu C."/>
            <person name="Norbu N."/>
            <person name="Novod N."/>
            <person name="O'Neill B."/>
            <person name="Osman S."/>
            <person name="Markiewicz E."/>
            <person name="Oyono O.L."/>
            <person name="Patti C."/>
            <person name="Phunkhang P."/>
            <person name="Pierre F."/>
            <person name="Priest M."/>
            <person name="Raghuraman S."/>
            <person name="Rege F."/>
            <person name="Reyes R."/>
            <person name="Rise C."/>
            <person name="Rogov P."/>
            <person name="Ross K."/>
            <person name="Ryan E."/>
            <person name="Settipalli S."/>
            <person name="Shea T."/>
            <person name="Sherpa N."/>
            <person name="Shi L."/>
            <person name="Shih D."/>
            <person name="Sparrow T."/>
            <person name="Spaulding J."/>
            <person name="Stalker J."/>
            <person name="Stange-Thomann N."/>
            <person name="Stavropoulos S."/>
            <person name="Stone C."/>
            <person name="Strader C."/>
            <person name="Tesfaye S."/>
            <person name="Thomson T."/>
            <person name="Thoulutsang Y."/>
            <person name="Thoulutsang D."/>
            <person name="Topham K."/>
            <person name="Topping I."/>
            <person name="Tsamla T."/>
            <person name="Vassiliev H."/>
            <person name="Vo A."/>
            <person name="Wangchuk T."/>
            <person name="Wangdi T."/>
            <person name="Weiand M."/>
            <person name="Wilkinson J."/>
            <person name="Wilson A."/>
            <person name="Yadav S."/>
            <person name="Young G."/>
            <person name="Yu Q."/>
            <person name="Zembek L."/>
            <person name="Zhong D."/>
            <person name="Zimmer A."/>
            <person name="Zwirko Z."/>
            <person name="Jaffe D.B."/>
            <person name="Alvarez P."/>
            <person name="Brockman W."/>
            <person name="Butler J."/>
            <person name="Chin C."/>
            <person name="Gnerre S."/>
            <person name="Grabherr M."/>
            <person name="Kleber M."/>
            <person name="Mauceli E."/>
            <person name="MacCallum I."/>
        </authorList>
    </citation>
    <scope>NUCLEOTIDE SEQUENCE [LARGE SCALE GENOMIC DNA]</scope>
    <source>
        <strain evidence="2 3">TSC#14021-0224.01</strain>
    </source>
</reference>
<keyword evidence="3" id="KW-1185">Reference proteome</keyword>
<evidence type="ECO:0000313" key="2">
    <source>
        <dbReference type="EMBL" id="KQS44019.1"/>
    </source>
</evidence>
<keyword evidence="1" id="KW-0732">Signal</keyword>
<dbReference type="KEGG" id="der:26526257"/>
<organism evidence="2 3">
    <name type="scientific">Drosophila erecta</name>
    <name type="common">Fruit fly</name>
    <dbReference type="NCBI Taxonomy" id="7220"/>
    <lineage>
        <taxon>Eukaryota</taxon>
        <taxon>Metazoa</taxon>
        <taxon>Ecdysozoa</taxon>
        <taxon>Arthropoda</taxon>
        <taxon>Hexapoda</taxon>
        <taxon>Insecta</taxon>
        <taxon>Pterygota</taxon>
        <taxon>Neoptera</taxon>
        <taxon>Endopterygota</taxon>
        <taxon>Diptera</taxon>
        <taxon>Brachycera</taxon>
        <taxon>Muscomorpha</taxon>
        <taxon>Ephydroidea</taxon>
        <taxon>Drosophilidae</taxon>
        <taxon>Drosophila</taxon>
        <taxon>Sophophora</taxon>
    </lineage>
</organism>
<accession>A0A0Q5UGS4</accession>
<feature type="signal peptide" evidence="1">
    <location>
        <begin position="1"/>
        <end position="23"/>
    </location>
</feature>
<name>A0A0Q5UGS4_DROER</name>
<dbReference type="Proteomes" id="UP000008711">
    <property type="component" value="Unassembled WGS sequence"/>
</dbReference>
<protein>
    <submittedName>
        <fullName evidence="2">Uncharacterized protein</fullName>
    </submittedName>
</protein>
<proteinExistence type="predicted"/>
<evidence type="ECO:0000313" key="3">
    <source>
        <dbReference type="Proteomes" id="UP000008711"/>
    </source>
</evidence>